<keyword evidence="10" id="KW-1185">Reference proteome</keyword>
<keyword evidence="6 8" id="KW-1133">Transmembrane helix</keyword>
<evidence type="ECO:0000256" key="4">
    <source>
        <dbReference type="ARBA" id="ARBA00022475"/>
    </source>
</evidence>
<keyword evidence="3" id="KW-0813">Transport</keyword>
<evidence type="ECO:0000256" key="1">
    <source>
        <dbReference type="ARBA" id="ARBA00004651"/>
    </source>
</evidence>
<evidence type="ECO:0000256" key="8">
    <source>
        <dbReference type="SAM" id="Phobius"/>
    </source>
</evidence>
<dbReference type="EMBL" id="JAWWNJ010000023">
    <property type="protein sequence ID" value="KAK7032845.1"/>
    <property type="molecule type" value="Genomic_DNA"/>
</dbReference>
<accession>A0AAW0C0V1</accession>
<dbReference type="Pfam" id="PF03595">
    <property type="entry name" value="SLAC1"/>
    <property type="match status" value="2"/>
</dbReference>
<evidence type="ECO:0000313" key="10">
    <source>
        <dbReference type="Proteomes" id="UP001362999"/>
    </source>
</evidence>
<feature type="transmembrane region" description="Helical" evidence="8">
    <location>
        <begin position="20"/>
        <end position="41"/>
    </location>
</feature>
<dbReference type="PANTHER" id="PTHR31686:SF1">
    <property type="entry name" value="SULFITE EFFLUX PUMP SSU1"/>
    <property type="match status" value="1"/>
</dbReference>
<feature type="transmembrane region" description="Helical" evidence="8">
    <location>
        <begin position="286"/>
        <end position="307"/>
    </location>
</feature>
<dbReference type="PANTHER" id="PTHR31686">
    <property type="match status" value="1"/>
</dbReference>
<reference evidence="9 10" key="1">
    <citation type="journal article" date="2024" name="J Genomics">
        <title>Draft genome sequencing and assembly of Favolaschia claudopus CIRM-BRFM 2984 isolated from oak limbs.</title>
        <authorList>
            <person name="Navarro D."/>
            <person name="Drula E."/>
            <person name="Chaduli D."/>
            <person name="Cazenave R."/>
            <person name="Ahrendt S."/>
            <person name="Wang J."/>
            <person name="Lipzen A."/>
            <person name="Daum C."/>
            <person name="Barry K."/>
            <person name="Grigoriev I.V."/>
            <person name="Favel A."/>
            <person name="Rosso M.N."/>
            <person name="Martin F."/>
        </authorList>
    </citation>
    <scope>NUCLEOTIDE SEQUENCE [LARGE SCALE GENOMIC DNA]</scope>
    <source>
        <strain evidence="9 10">CIRM-BRFM 2984</strain>
    </source>
</reference>
<keyword evidence="4" id="KW-1003">Cell membrane</keyword>
<protein>
    <submittedName>
        <fullName evidence="9">Sulfite efflux pump SSU1</fullName>
    </submittedName>
</protein>
<comment type="similarity">
    <text evidence="2">Belongs to the tellurite-resistance/dicarboxylate transporter (TDT) family.</text>
</comment>
<feature type="transmembrane region" description="Helical" evidence="8">
    <location>
        <begin position="163"/>
        <end position="185"/>
    </location>
</feature>
<feature type="transmembrane region" description="Helical" evidence="8">
    <location>
        <begin position="94"/>
        <end position="115"/>
    </location>
</feature>
<feature type="transmembrane region" description="Helical" evidence="8">
    <location>
        <begin position="229"/>
        <end position="251"/>
    </location>
</feature>
<proteinExistence type="inferred from homology"/>
<dbReference type="Gene3D" id="1.50.10.150">
    <property type="entry name" value="Voltage-dependent anion channel"/>
    <property type="match status" value="2"/>
</dbReference>
<dbReference type="GO" id="GO:0000319">
    <property type="term" value="F:sulfite transmembrane transporter activity"/>
    <property type="evidence" value="ECO:0007669"/>
    <property type="project" value="TreeGrafter"/>
</dbReference>
<name>A0AAW0C0V1_9AGAR</name>
<evidence type="ECO:0000313" key="9">
    <source>
        <dbReference type="EMBL" id="KAK7032845.1"/>
    </source>
</evidence>
<keyword evidence="7 8" id="KW-0472">Membrane</keyword>
<feature type="transmembrane region" description="Helical" evidence="8">
    <location>
        <begin position="127"/>
        <end position="151"/>
    </location>
</feature>
<dbReference type="Proteomes" id="UP001362999">
    <property type="component" value="Unassembled WGS sequence"/>
</dbReference>
<evidence type="ECO:0000256" key="6">
    <source>
        <dbReference type="ARBA" id="ARBA00022989"/>
    </source>
</evidence>
<dbReference type="GO" id="GO:0005886">
    <property type="term" value="C:plasma membrane"/>
    <property type="evidence" value="ECO:0007669"/>
    <property type="project" value="UniProtKB-SubCell"/>
</dbReference>
<gene>
    <name evidence="9" type="ORF">R3P38DRAFT_3312961</name>
</gene>
<feature type="transmembrane region" description="Helical" evidence="8">
    <location>
        <begin position="53"/>
        <end position="74"/>
    </location>
</feature>
<evidence type="ECO:0000256" key="7">
    <source>
        <dbReference type="ARBA" id="ARBA00023136"/>
    </source>
</evidence>
<keyword evidence="5 8" id="KW-0812">Transmembrane</keyword>
<evidence type="ECO:0000256" key="2">
    <source>
        <dbReference type="ARBA" id="ARBA00008566"/>
    </source>
</evidence>
<dbReference type="InterPro" id="IPR038665">
    <property type="entry name" value="Voltage-dep_anion_channel_sf"/>
</dbReference>
<sequence>MSSPQLNHKTLKACIQHFTWSWHTVVMGTGSVASLVSHFHFGEGSEAVKVLTLLLFFLNLLFFSLITTATVARYRLFPETYAFAGPEFVYVLWAFWWLDCAISVLIAIGMIFVMITRQKHSLGQMSALWLFPVITMVVASSTGGLLALALSALNPAFSSLTTAVSFSLLLMGLSFAFMIFTVYLMRLVVYGPLDTSLILSSFIIMGPLGQGGFSMLVNGQNFAHIKLPAPFSPAALQSICLCAAWLLCVLLRQRVPFSITHWDTIFPNNVFALLTVQLGEEPESRILNYLGAIFSVLVFLLWIFVLVKTIPAVWNTSVFSSPIVSTLDERMPSTIEHLDD</sequence>
<dbReference type="InterPro" id="IPR004695">
    <property type="entry name" value="SLAC1/Mae1/Ssu1/TehA"/>
</dbReference>
<dbReference type="InterPro" id="IPR051629">
    <property type="entry name" value="Sulfite_efflux_TDT"/>
</dbReference>
<evidence type="ECO:0000256" key="5">
    <source>
        <dbReference type="ARBA" id="ARBA00022692"/>
    </source>
</evidence>
<evidence type="ECO:0000256" key="3">
    <source>
        <dbReference type="ARBA" id="ARBA00022448"/>
    </source>
</evidence>
<dbReference type="AlphaFoldDB" id="A0AAW0C0V1"/>
<comment type="caution">
    <text evidence="9">The sequence shown here is derived from an EMBL/GenBank/DDBJ whole genome shotgun (WGS) entry which is preliminary data.</text>
</comment>
<feature type="transmembrane region" description="Helical" evidence="8">
    <location>
        <begin position="197"/>
        <end position="217"/>
    </location>
</feature>
<organism evidence="9 10">
    <name type="scientific">Favolaschia claudopus</name>
    <dbReference type="NCBI Taxonomy" id="2862362"/>
    <lineage>
        <taxon>Eukaryota</taxon>
        <taxon>Fungi</taxon>
        <taxon>Dikarya</taxon>
        <taxon>Basidiomycota</taxon>
        <taxon>Agaricomycotina</taxon>
        <taxon>Agaricomycetes</taxon>
        <taxon>Agaricomycetidae</taxon>
        <taxon>Agaricales</taxon>
        <taxon>Marasmiineae</taxon>
        <taxon>Mycenaceae</taxon>
        <taxon>Favolaschia</taxon>
    </lineage>
</organism>
<comment type="subcellular location">
    <subcellularLocation>
        <location evidence="1">Cell membrane</location>
        <topology evidence="1">Multi-pass membrane protein</topology>
    </subcellularLocation>
</comment>